<sequence length="377" mass="40409">MMKTVRDIPKLLGKKVLVRAPLNEPVEDGKITSDFRLRRAILTIKFLTQANARVVVIGHIGRSPSETLEPVYNALEKKLPKVSFLKDIIGAEAHKAVDSLDNGEVLLLENLRSNPGEIENNQDFARALASLGDVFVQDAFDTCHRGHASIVGVPKFIPSYAGLLLEEEINALNIARTPKHPALAIIGGAKFATKEPVLHTLLSTYDKVFVGGALANDFLIGKGFQMQRSLVSNAEPSAIKELLAYDNLILPKDVVVAPEGADVNQSRVSKPDGLSFGDSAYDIGTDTIDMLDKLSNEMKTIIWNGPLGNYERGFKNDTSLARTIANSSSHSIIGGGDTVAEIDALGLSESFSFVSTGGGAMLDFLTEGTLPGISALG</sequence>
<dbReference type="GO" id="GO:0006096">
    <property type="term" value="P:glycolytic process"/>
    <property type="evidence" value="ECO:0007669"/>
    <property type="project" value="InterPro"/>
</dbReference>
<organism evidence="7">
    <name type="scientific">hydrothermal vent metagenome</name>
    <dbReference type="NCBI Taxonomy" id="652676"/>
    <lineage>
        <taxon>unclassified sequences</taxon>
        <taxon>metagenomes</taxon>
        <taxon>ecological metagenomes</taxon>
    </lineage>
</organism>
<accession>A0A3B0UQT9</accession>
<protein>
    <recommendedName>
        <fullName evidence="2">phosphoglycerate kinase</fullName>
        <ecNumber evidence="2">2.7.2.3</ecNumber>
    </recommendedName>
</protein>
<dbReference type="InterPro" id="IPR036043">
    <property type="entry name" value="Phosphoglycerate_kinase_sf"/>
</dbReference>
<dbReference type="Pfam" id="PF00162">
    <property type="entry name" value="PGK"/>
    <property type="match status" value="1"/>
</dbReference>
<proteinExistence type="predicted"/>
<dbReference type="GO" id="GO:0005829">
    <property type="term" value="C:cytosol"/>
    <property type="evidence" value="ECO:0007669"/>
    <property type="project" value="TreeGrafter"/>
</dbReference>
<dbReference type="InterPro" id="IPR001576">
    <property type="entry name" value="Phosphoglycerate_kinase"/>
</dbReference>
<dbReference type="PRINTS" id="PR00477">
    <property type="entry name" value="PHGLYCKINASE"/>
</dbReference>
<evidence type="ECO:0000256" key="5">
    <source>
        <dbReference type="ARBA" id="ARBA00022777"/>
    </source>
</evidence>
<keyword evidence="6" id="KW-0067">ATP-binding</keyword>
<dbReference type="GO" id="GO:0006094">
    <property type="term" value="P:gluconeogenesis"/>
    <property type="evidence" value="ECO:0007669"/>
    <property type="project" value="TreeGrafter"/>
</dbReference>
<keyword evidence="5 7" id="KW-0418">Kinase</keyword>
<dbReference type="InterPro" id="IPR015824">
    <property type="entry name" value="Phosphoglycerate_kinase_N"/>
</dbReference>
<evidence type="ECO:0000256" key="1">
    <source>
        <dbReference type="ARBA" id="ARBA00000642"/>
    </source>
</evidence>
<gene>
    <name evidence="7" type="ORF">MNBD_CPR01-135</name>
</gene>
<evidence type="ECO:0000313" key="7">
    <source>
        <dbReference type="EMBL" id="VAW33238.1"/>
    </source>
</evidence>
<reference evidence="7" key="1">
    <citation type="submission" date="2018-06" db="EMBL/GenBank/DDBJ databases">
        <authorList>
            <person name="Zhirakovskaya E."/>
        </authorList>
    </citation>
    <scope>NUCLEOTIDE SEQUENCE</scope>
</reference>
<evidence type="ECO:0000256" key="4">
    <source>
        <dbReference type="ARBA" id="ARBA00022741"/>
    </source>
</evidence>
<dbReference type="EMBL" id="UOEV01000090">
    <property type="protein sequence ID" value="VAW33238.1"/>
    <property type="molecule type" value="Genomic_DNA"/>
</dbReference>
<dbReference type="GO" id="GO:0043531">
    <property type="term" value="F:ADP binding"/>
    <property type="evidence" value="ECO:0007669"/>
    <property type="project" value="TreeGrafter"/>
</dbReference>
<evidence type="ECO:0000256" key="6">
    <source>
        <dbReference type="ARBA" id="ARBA00022840"/>
    </source>
</evidence>
<dbReference type="AlphaFoldDB" id="A0A3B0UQT9"/>
<dbReference type="EC" id="2.7.2.3" evidence="2"/>
<evidence type="ECO:0000256" key="3">
    <source>
        <dbReference type="ARBA" id="ARBA00022679"/>
    </source>
</evidence>
<evidence type="ECO:0000256" key="2">
    <source>
        <dbReference type="ARBA" id="ARBA00013061"/>
    </source>
</evidence>
<dbReference type="GO" id="GO:0004618">
    <property type="term" value="F:phosphoglycerate kinase activity"/>
    <property type="evidence" value="ECO:0007669"/>
    <property type="project" value="UniProtKB-EC"/>
</dbReference>
<dbReference type="GO" id="GO:0005524">
    <property type="term" value="F:ATP binding"/>
    <property type="evidence" value="ECO:0007669"/>
    <property type="project" value="UniProtKB-KW"/>
</dbReference>
<keyword evidence="3 7" id="KW-0808">Transferase</keyword>
<comment type="catalytic activity">
    <reaction evidence="1">
        <text>(2R)-3-phosphoglycerate + ATP = (2R)-3-phospho-glyceroyl phosphate + ADP</text>
        <dbReference type="Rhea" id="RHEA:14801"/>
        <dbReference type="ChEBI" id="CHEBI:30616"/>
        <dbReference type="ChEBI" id="CHEBI:57604"/>
        <dbReference type="ChEBI" id="CHEBI:58272"/>
        <dbReference type="ChEBI" id="CHEBI:456216"/>
        <dbReference type="EC" id="2.7.2.3"/>
    </reaction>
</comment>
<dbReference type="PANTHER" id="PTHR11406">
    <property type="entry name" value="PHOSPHOGLYCERATE KINASE"/>
    <property type="match status" value="1"/>
</dbReference>
<keyword evidence="4" id="KW-0547">Nucleotide-binding</keyword>
<dbReference type="PANTHER" id="PTHR11406:SF23">
    <property type="entry name" value="PHOSPHOGLYCERATE KINASE 1, CHLOROPLASTIC-RELATED"/>
    <property type="match status" value="1"/>
</dbReference>
<name>A0A3B0UQT9_9ZZZZ</name>
<dbReference type="SUPFAM" id="SSF53748">
    <property type="entry name" value="Phosphoglycerate kinase"/>
    <property type="match status" value="1"/>
</dbReference>
<dbReference type="Gene3D" id="3.40.50.1260">
    <property type="entry name" value="Phosphoglycerate kinase, N-terminal domain"/>
    <property type="match status" value="2"/>
</dbReference>
<dbReference type="PIRSF" id="PIRSF000724">
    <property type="entry name" value="Pgk"/>
    <property type="match status" value="1"/>
</dbReference>